<dbReference type="InterPro" id="IPR013517">
    <property type="entry name" value="FG-GAP"/>
</dbReference>
<feature type="compositionally biased region" description="Polar residues" evidence="2">
    <location>
        <begin position="363"/>
        <end position="380"/>
    </location>
</feature>
<reference evidence="3" key="2">
    <citation type="journal article" date="2013" name="Mar. Genomics">
        <title>Expression of sulfatases in Rhodopirellula baltica and the diversity of sulfatases in the genus Rhodopirellula.</title>
        <authorList>
            <person name="Wegner C.E."/>
            <person name="Richter-Heitmann T."/>
            <person name="Klindworth A."/>
            <person name="Klockow C."/>
            <person name="Richter M."/>
            <person name="Achstetter T."/>
            <person name="Glockner F.O."/>
            <person name="Harder J."/>
        </authorList>
    </citation>
    <scope>NUCLEOTIDE SEQUENCE [LARGE SCALE GENOMIC DNA]</scope>
    <source>
        <strain evidence="3">SM1</strain>
    </source>
</reference>
<evidence type="ECO:0000256" key="2">
    <source>
        <dbReference type="SAM" id="MobiDB-lite"/>
    </source>
</evidence>
<dbReference type="PANTHER" id="PTHR16026">
    <property type="entry name" value="CARTILAGE ACIDIC PROTEIN 1"/>
    <property type="match status" value="1"/>
</dbReference>
<dbReference type="EMBL" id="ANOG01000271">
    <property type="protein sequence ID" value="EMI21188.1"/>
    <property type="molecule type" value="Genomic_DNA"/>
</dbReference>
<accession>M5RPC1</accession>
<dbReference type="Proteomes" id="UP000011991">
    <property type="component" value="Unassembled WGS sequence"/>
</dbReference>
<evidence type="ECO:0000313" key="4">
    <source>
        <dbReference type="Proteomes" id="UP000011991"/>
    </source>
</evidence>
<gene>
    <name evidence="3" type="ORF">RMSM_01889</name>
</gene>
<dbReference type="AlphaFoldDB" id="M5RPC1"/>
<sequence length="561" mass="62055">MVADPSDVQALLIAGNLAGHQRDFQSSLSYYQEAIRQSKTADMPLLDNLTQSLLRSGRVFDAIELLKTFIERFEGAAQARFDLAGLMTMVGIPESSTSYLHWLFQHNQGDVETLLLMAHPARIEPDLEFCDSLLERSVGDIRLRYAAARVNAMRLQWEEVVNRLEAVVEQHPDFAPALVLYGRGLVELERIDELEQWKSRLPAQIVDSPEYWIVMGKWAEAVADPQSAAHAFLQVQRLNGTCYPDQLNGLYRNLLAIDDEPTAQLVEVQIQRQIGLRDSFKIYLDRDRQSQTAAFAVAESMVDLGRVWEGEAWARHAVGLPNETTADAKQRYLAIRDRLSPSSPWILSSHDLASMIRVRGNPNSQSLRLGSNQSPTNTSGALRKKSQIPLFQNEAKKRGFDHTCAISADAESKGHWLHQSSGGGVGVIDFDLDSYPDLAVAMLDGEPLQANSSANRLFRNLGGQFVEVGDLCGYDDTGFSQGIAIGDINCDGFADIFDANIGQNRVFINNGDGTFREASESMGMHDESWSVSAAIADLDADGNADIFAANYCDGTRPFEHA</sequence>
<dbReference type="Pfam" id="PF13517">
    <property type="entry name" value="FG-GAP_3"/>
    <property type="match status" value="1"/>
</dbReference>
<feature type="non-terminal residue" evidence="3">
    <location>
        <position position="561"/>
    </location>
</feature>
<evidence type="ECO:0000313" key="3">
    <source>
        <dbReference type="EMBL" id="EMI21188.1"/>
    </source>
</evidence>
<dbReference type="Gene3D" id="2.130.10.130">
    <property type="entry name" value="Integrin alpha, N-terminal"/>
    <property type="match status" value="1"/>
</dbReference>
<proteinExistence type="predicted"/>
<feature type="region of interest" description="Disordered" evidence="2">
    <location>
        <begin position="363"/>
        <end position="382"/>
    </location>
</feature>
<dbReference type="InterPro" id="IPR011990">
    <property type="entry name" value="TPR-like_helical_dom_sf"/>
</dbReference>
<name>M5RPC1_9BACT</name>
<comment type="caution">
    <text evidence="3">The sequence shown here is derived from an EMBL/GenBank/DDBJ whole genome shotgun (WGS) entry which is preliminary data.</text>
</comment>
<keyword evidence="4" id="KW-1185">Reference proteome</keyword>
<evidence type="ECO:0000256" key="1">
    <source>
        <dbReference type="ARBA" id="ARBA00022729"/>
    </source>
</evidence>
<organism evidence="3 4">
    <name type="scientific">Rhodopirellula maiorica SM1</name>
    <dbReference type="NCBI Taxonomy" id="1265738"/>
    <lineage>
        <taxon>Bacteria</taxon>
        <taxon>Pseudomonadati</taxon>
        <taxon>Planctomycetota</taxon>
        <taxon>Planctomycetia</taxon>
        <taxon>Pirellulales</taxon>
        <taxon>Pirellulaceae</taxon>
        <taxon>Novipirellula</taxon>
    </lineage>
</organism>
<dbReference type="Gene3D" id="1.25.40.10">
    <property type="entry name" value="Tetratricopeptide repeat domain"/>
    <property type="match status" value="1"/>
</dbReference>
<dbReference type="SUPFAM" id="SSF48452">
    <property type="entry name" value="TPR-like"/>
    <property type="match status" value="1"/>
</dbReference>
<dbReference type="SUPFAM" id="SSF69318">
    <property type="entry name" value="Integrin alpha N-terminal domain"/>
    <property type="match status" value="1"/>
</dbReference>
<keyword evidence="1" id="KW-0732">Signal</keyword>
<dbReference type="InterPro" id="IPR028994">
    <property type="entry name" value="Integrin_alpha_N"/>
</dbReference>
<protein>
    <submittedName>
        <fullName evidence="3">ASPIC/UnbV domain-containing protein</fullName>
    </submittedName>
</protein>
<dbReference type="InterPro" id="IPR027039">
    <property type="entry name" value="Crtac1"/>
</dbReference>
<reference evidence="3" key="1">
    <citation type="submission" date="2012-12" db="EMBL/GenBank/DDBJ databases">
        <title>Permanent draft genome of Rhodopirellula maiorica strain SM1.</title>
        <authorList>
            <person name="Richter M."/>
            <person name="Richter-Heitmann T."/>
            <person name="Frank C."/>
            <person name="Harder J."/>
            <person name="Glockner F.O."/>
        </authorList>
    </citation>
    <scope>NUCLEOTIDE SEQUENCE</scope>
    <source>
        <strain evidence="3">SM1</strain>
    </source>
</reference>
<dbReference type="PANTHER" id="PTHR16026:SF0">
    <property type="entry name" value="CARTILAGE ACIDIC PROTEIN 1"/>
    <property type="match status" value="1"/>
</dbReference>